<organism evidence="1 2">
    <name type="scientific">Gossypium darwinii</name>
    <name type="common">Darwin's cotton</name>
    <name type="synonym">Gossypium barbadense var. darwinii</name>
    <dbReference type="NCBI Taxonomy" id="34276"/>
    <lineage>
        <taxon>Eukaryota</taxon>
        <taxon>Viridiplantae</taxon>
        <taxon>Streptophyta</taxon>
        <taxon>Embryophyta</taxon>
        <taxon>Tracheophyta</taxon>
        <taxon>Spermatophyta</taxon>
        <taxon>Magnoliopsida</taxon>
        <taxon>eudicotyledons</taxon>
        <taxon>Gunneridae</taxon>
        <taxon>Pentapetalae</taxon>
        <taxon>rosids</taxon>
        <taxon>malvids</taxon>
        <taxon>Malvales</taxon>
        <taxon>Malvaceae</taxon>
        <taxon>Malvoideae</taxon>
        <taxon>Gossypium</taxon>
    </lineage>
</organism>
<dbReference type="EMBL" id="CM017701">
    <property type="protein sequence ID" value="TYG83294.1"/>
    <property type="molecule type" value="Genomic_DNA"/>
</dbReference>
<dbReference type="AlphaFoldDB" id="A0A5D2DQA8"/>
<evidence type="ECO:0000313" key="2">
    <source>
        <dbReference type="Proteomes" id="UP000323506"/>
    </source>
</evidence>
<proteinExistence type="predicted"/>
<dbReference type="Proteomes" id="UP000323506">
    <property type="component" value="Chromosome D01"/>
</dbReference>
<name>A0A5D2DQA8_GOSDA</name>
<sequence length="153" mass="17774">MQLRKVTNFEATNTGLNKLHLITNERWIAKPKDSCKNLLELSITCKSLHLFLNNNIKFHIIKTYHDSTSILALNFRMILSILVNIQRLKHCLPATLHRHPHHHIYPSLLPPFDLHHRQTSSHCPLPTQLITIFTTSINIKLSLNHTQTETIQK</sequence>
<keyword evidence="2" id="KW-1185">Reference proteome</keyword>
<reference evidence="1 2" key="1">
    <citation type="submission" date="2019-06" db="EMBL/GenBank/DDBJ databases">
        <title>WGS assembly of Gossypium darwinii.</title>
        <authorList>
            <person name="Chen Z.J."/>
            <person name="Sreedasyam A."/>
            <person name="Ando A."/>
            <person name="Song Q."/>
            <person name="De L."/>
            <person name="Hulse-Kemp A."/>
            <person name="Ding M."/>
            <person name="Ye W."/>
            <person name="Kirkbride R."/>
            <person name="Jenkins J."/>
            <person name="Plott C."/>
            <person name="Lovell J."/>
            <person name="Lin Y.-M."/>
            <person name="Vaughn R."/>
            <person name="Liu B."/>
            <person name="Li W."/>
            <person name="Simpson S."/>
            <person name="Scheffler B."/>
            <person name="Saski C."/>
            <person name="Grover C."/>
            <person name="Hu G."/>
            <person name="Conover J."/>
            <person name="Carlson J."/>
            <person name="Shu S."/>
            <person name="Boston L."/>
            <person name="Williams M."/>
            <person name="Peterson D."/>
            <person name="Mcgee K."/>
            <person name="Jones D."/>
            <person name="Wendel J."/>
            <person name="Stelly D."/>
            <person name="Grimwood J."/>
            <person name="Schmutz J."/>
        </authorList>
    </citation>
    <scope>NUCLEOTIDE SEQUENCE [LARGE SCALE GENOMIC DNA]</scope>
    <source>
        <strain evidence="1">1808015.09</strain>
    </source>
</reference>
<gene>
    <name evidence="1" type="ORF">ES288_D01G156900v1</name>
</gene>
<protein>
    <submittedName>
        <fullName evidence="1">Uncharacterized protein</fullName>
    </submittedName>
</protein>
<accession>A0A5D2DQA8</accession>
<evidence type="ECO:0000313" key="1">
    <source>
        <dbReference type="EMBL" id="TYG83294.1"/>
    </source>
</evidence>